<name>A0A3E4ZYL3_9BACT</name>
<dbReference type="STRING" id="46503.ERS852463_02726"/>
<sequence length="124" mass="14768">MIVYALFLTEEAKGKQERMCAVAQNFFQEFGDDLHRLIFGIEEKAYKNRIPVSKPEFLIGIFKTLWLMEVFGDVRPRYLIGFMSETFDLGLAESSIRTIWYDKCGMYDQLRPVLQEFFRNLYRK</sequence>
<evidence type="ECO:0000313" key="3">
    <source>
        <dbReference type="EMBL" id="MTV03051.1"/>
    </source>
</evidence>
<reference evidence="6 7" key="2">
    <citation type="journal article" date="2019" name="Nat. Med.">
        <title>A library of human gut bacterial isolates paired with longitudinal multiomics data enables mechanistic microbiome research.</title>
        <authorList>
            <person name="Poyet M."/>
            <person name="Groussin M."/>
            <person name="Gibbons S.M."/>
            <person name="Avila-Pacheco J."/>
            <person name="Jiang X."/>
            <person name="Kearney S.M."/>
            <person name="Perrotta A.R."/>
            <person name="Berdy B."/>
            <person name="Zhao S."/>
            <person name="Lieberman T.D."/>
            <person name="Swanson P.K."/>
            <person name="Smith M."/>
            <person name="Roesemann S."/>
            <person name="Alexander J.E."/>
            <person name="Rich S.A."/>
            <person name="Livny J."/>
            <person name="Vlamakis H."/>
            <person name="Clish C."/>
            <person name="Bullock K."/>
            <person name="Deik A."/>
            <person name="Scott J."/>
            <person name="Pierce K.A."/>
            <person name="Xavier R.J."/>
            <person name="Alm E.J."/>
        </authorList>
    </citation>
    <scope>NUCLEOTIDE SEQUENCE [LARGE SCALE GENOMIC DNA]</scope>
    <source>
        <strain evidence="3 8">BIOML-A11</strain>
        <strain evidence="2 7">BIOML-A16</strain>
        <strain evidence="1 6">BIOML-A29</strain>
    </source>
</reference>
<organism evidence="3 8">
    <name type="scientific">Parabacteroides merdae</name>
    <dbReference type="NCBI Taxonomy" id="46503"/>
    <lineage>
        <taxon>Bacteria</taxon>
        <taxon>Pseudomonadati</taxon>
        <taxon>Bacteroidota</taxon>
        <taxon>Bacteroidia</taxon>
        <taxon>Bacteroidales</taxon>
        <taxon>Tannerellaceae</taxon>
        <taxon>Parabacteroides</taxon>
    </lineage>
</organism>
<protein>
    <submittedName>
        <fullName evidence="3">Uncharacterized protein</fullName>
    </submittedName>
</protein>
<accession>A0A3E4ZYL3</accession>
<evidence type="ECO:0000313" key="2">
    <source>
        <dbReference type="EMBL" id="MTU69563.1"/>
    </source>
</evidence>
<evidence type="ECO:0000313" key="8">
    <source>
        <dbReference type="Proteomes" id="UP000482671"/>
    </source>
</evidence>
<dbReference type="Proteomes" id="UP000448908">
    <property type="component" value="Unassembled WGS sequence"/>
</dbReference>
<dbReference type="RefSeq" id="WP_005645556.1">
    <property type="nucleotide sequence ID" value="NZ_BAABZJ010000001.1"/>
</dbReference>
<dbReference type="EMBL" id="WNDD01000018">
    <property type="protein sequence ID" value="MTV03051.1"/>
    <property type="molecule type" value="Genomic_DNA"/>
</dbReference>
<dbReference type="EMBL" id="WNDA01000015">
    <property type="protein sequence ID" value="MTU69563.1"/>
    <property type="molecule type" value="Genomic_DNA"/>
</dbReference>
<evidence type="ECO:0000313" key="6">
    <source>
        <dbReference type="Proteomes" id="UP000434916"/>
    </source>
</evidence>
<evidence type="ECO:0000313" key="5">
    <source>
        <dbReference type="Proteomes" id="UP000286260"/>
    </source>
</evidence>
<gene>
    <name evidence="4" type="ORF">DW828_11975</name>
    <name evidence="1" type="ORF">GMD82_13040</name>
    <name evidence="2" type="ORF">GMD92_10845</name>
    <name evidence="3" type="ORF">GME02_15690</name>
</gene>
<evidence type="ECO:0000313" key="7">
    <source>
        <dbReference type="Proteomes" id="UP000448908"/>
    </source>
</evidence>
<dbReference type="Proteomes" id="UP000286260">
    <property type="component" value="Unassembled WGS sequence"/>
</dbReference>
<evidence type="ECO:0000313" key="4">
    <source>
        <dbReference type="EMBL" id="RHC83809.1"/>
    </source>
</evidence>
<reference evidence="4 5" key="1">
    <citation type="submission" date="2018-08" db="EMBL/GenBank/DDBJ databases">
        <title>A genome reference for cultivated species of the human gut microbiota.</title>
        <authorList>
            <person name="Zou Y."/>
            <person name="Xue W."/>
            <person name="Luo G."/>
        </authorList>
    </citation>
    <scope>NUCLEOTIDE SEQUENCE [LARGE SCALE GENOMIC DNA]</scope>
    <source>
        <strain evidence="4 5">AM34-17</strain>
    </source>
</reference>
<comment type="caution">
    <text evidence="3">The sequence shown here is derived from an EMBL/GenBank/DDBJ whole genome shotgun (WGS) entry which is preliminary data.</text>
</comment>
<dbReference type="Proteomes" id="UP000434916">
    <property type="component" value="Unassembled WGS sequence"/>
</dbReference>
<proteinExistence type="predicted"/>
<dbReference type="EMBL" id="WNCN01000017">
    <property type="protein sequence ID" value="MTU40364.1"/>
    <property type="molecule type" value="Genomic_DNA"/>
</dbReference>
<dbReference type="AlphaFoldDB" id="A0A3E4ZYL3"/>
<keyword evidence="6" id="KW-1185">Reference proteome</keyword>
<dbReference type="Proteomes" id="UP000482671">
    <property type="component" value="Unassembled WGS sequence"/>
</dbReference>
<dbReference type="EMBL" id="QSII01000016">
    <property type="protein sequence ID" value="RHC83809.1"/>
    <property type="molecule type" value="Genomic_DNA"/>
</dbReference>
<evidence type="ECO:0000313" key="1">
    <source>
        <dbReference type="EMBL" id="MTU40364.1"/>
    </source>
</evidence>